<proteinExistence type="predicted"/>
<keyword evidence="2" id="KW-1185">Reference proteome</keyword>
<evidence type="ECO:0000313" key="2">
    <source>
        <dbReference type="Proteomes" id="UP000203589"/>
    </source>
</evidence>
<dbReference type="RefSeq" id="WP_157733414.1">
    <property type="nucleotide sequence ID" value="NZ_CP022540.1"/>
</dbReference>
<dbReference type="OrthoDB" id="9930831at2"/>
<reference evidence="1 2" key="1">
    <citation type="submission" date="2017-07" db="EMBL/GenBank/DDBJ databases">
        <title>Genome Sequence of Antarctobacter heliothermus Strain SMS3 Isolated from a culture of the Diatom Skeletonema marinoi.</title>
        <authorList>
            <person name="Topel M."/>
            <person name="Pinder M.I.M."/>
            <person name="Johansson O.N."/>
            <person name="Kourtchenko O."/>
            <person name="Godhe A."/>
            <person name="Clarke A.K."/>
        </authorList>
    </citation>
    <scope>NUCLEOTIDE SEQUENCE [LARGE SCALE GENOMIC DNA]</scope>
    <source>
        <strain evidence="1 2">SMS3</strain>
    </source>
</reference>
<organism evidence="1 2">
    <name type="scientific">Antarctobacter heliothermus</name>
    <dbReference type="NCBI Taxonomy" id="74033"/>
    <lineage>
        <taxon>Bacteria</taxon>
        <taxon>Pseudomonadati</taxon>
        <taxon>Pseudomonadota</taxon>
        <taxon>Alphaproteobacteria</taxon>
        <taxon>Rhodobacterales</taxon>
        <taxon>Roseobacteraceae</taxon>
        <taxon>Antarctobacter</taxon>
    </lineage>
</organism>
<dbReference type="Proteomes" id="UP000203589">
    <property type="component" value="Chromosome"/>
</dbReference>
<name>A0A222E1D9_9RHOB</name>
<accession>A0A222E1D9</accession>
<evidence type="ECO:0000313" key="1">
    <source>
        <dbReference type="EMBL" id="ASP20000.1"/>
    </source>
</evidence>
<dbReference type="AlphaFoldDB" id="A0A222E1D9"/>
<dbReference type="KEGG" id="aht:ANTHELSMS3_01289"/>
<dbReference type="EMBL" id="CP022540">
    <property type="protein sequence ID" value="ASP20000.1"/>
    <property type="molecule type" value="Genomic_DNA"/>
</dbReference>
<sequence length="169" mass="19320">MTQWSRETPEFPEILYPHLFSKDAHGYLKRSSPWTNLGETPSGVAQYFLVATGNSVPQRVFMTERNPIKLDWFFEAVSLSEKEKISVSQLSQYIKGLNLLIGEERYMMLEKILNDSLKLRASSRILLAFARASYPVRSKINGWRGFLADVSAKLESEGKDSRKLLKGMI</sequence>
<gene>
    <name evidence="1" type="ORF">ANTHELSMS3_01289</name>
</gene>
<protein>
    <submittedName>
        <fullName evidence="1">Uncharacterized protein</fullName>
    </submittedName>
</protein>